<sequence>MLEKHDEKVGAATDSQGSDSGLEALAPTASRRTQKIAESDAALAQGEWIPEAGVLVSRQGSRQNSHRDAEASGADSSAAAAGRDDDNDDDDDDFPDGGFDAWLVVLGAWCVSFCSYGWINSVGTFQEYYQNGPLKEYTASQIAWIPSMQIFLMSFLSPFTGQIFDNYGPRPLMVGGSFLHVFGLFMASLSSKYYQFMLSQGLCSALGVSAIFLAAIGTVSGWFKKRRGTAFGIFATGSSLGGVVFPIMLSHLIRSVGYGWAMRTAAFIILALLVVANFAIRSRHVYGRQPLSRGLLARPFHESTFLFLLVGLALIPLGLYTPINFIPTVAKTEGMRESLAQNLISIYNGASLVGRAASGFLADRFGLFNIFSLACYGAGICVMAVWIPGGGNDAATVAFCVLFGLFSGAYVALMAALVARISPLEEVGYRNGVSQLFGSVGGLITSPIAGAILQGSGGANGLKAFAGTFMLVGTTGIVAARISWTGFKLGVVF</sequence>
<dbReference type="InterPro" id="IPR050327">
    <property type="entry name" value="Proton-linked_MCT"/>
</dbReference>
<comment type="similarity">
    <text evidence="2">Belongs to the major facilitator superfamily. Monocarboxylate porter (TC 2.A.1.13) family.</text>
</comment>
<keyword evidence="4 8" id="KW-0812">Transmembrane</keyword>
<keyword evidence="3" id="KW-0813">Transport</keyword>
<feature type="transmembrane region" description="Helical" evidence="8">
    <location>
        <begin position="139"/>
        <end position="159"/>
    </location>
</feature>
<dbReference type="AlphaFoldDB" id="A0A9P7PZS0"/>
<dbReference type="InterPro" id="IPR011701">
    <property type="entry name" value="MFS"/>
</dbReference>
<feature type="transmembrane region" description="Helical" evidence="8">
    <location>
        <begin position="196"/>
        <end position="216"/>
    </location>
</feature>
<name>A0A9P7PZS0_9HYPO</name>
<dbReference type="Pfam" id="PF07690">
    <property type="entry name" value="MFS_1"/>
    <property type="match status" value="1"/>
</dbReference>
<dbReference type="Gene3D" id="1.20.1250.20">
    <property type="entry name" value="MFS general substrate transporter like domains"/>
    <property type="match status" value="2"/>
</dbReference>
<gene>
    <name evidence="10" type="ORF">E4U13_003493</name>
</gene>
<evidence type="ECO:0000256" key="1">
    <source>
        <dbReference type="ARBA" id="ARBA00004141"/>
    </source>
</evidence>
<proteinExistence type="inferred from homology"/>
<dbReference type="InterPro" id="IPR020846">
    <property type="entry name" value="MFS_dom"/>
</dbReference>
<organism evidence="10 11">
    <name type="scientific">Claviceps humidiphila</name>
    <dbReference type="NCBI Taxonomy" id="1294629"/>
    <lineage>
        <taxon>Eukaryota</taxon>
        <taxon>Fungi</taxon>
        <taxon>Dikarya</taxon>
        <taxon>Ascomycota</taxon>
        <taxon>Pezizomycotina</taxon>
        <taxon>Sordariomycetes</taxon>
        <taxon>Hypocreomycetidae</taxon>
        <taxon>Hypocreales</taxon>
        <taxon>Clavicipitaceae</taxon>
        <taxon>Claviceps</taxon>
    </lineage>
</organism>
<dbReference type="EMBL" id="SRQM01000272">
    <property type="protein sequence ID" value="KAG6114136.1"/>
    <property type="molecule type" value="Genomic_DNA"/>
</dbReference>
<feature type="transmembrane region" description="Helical" evidence="8">
    <location>
        <begin position="465"/>
        <end position="484"/>
    </location>
</feature>
<feature type="domain" description="Major facilitator superfamily (MFS) profile" evidence="9">
    <location>
        <begin position="101"/>
        <end position="493"/>
    </location>
</feature>
<evidence type="ECO:0000259" key="9">
    <source>
        <dbReference type="PROSITE" id="PS50850"/>
    </source>
</evidence>
<evidence type="ECO:0000256" key="3">
    <source>
        <dbReference type="ARBA" id="ARBA00022448"/>
    </source>
</evidence>
<dbReference type="SUPFAM" id="SSF103473">
    <property type="entry name" value="MFS general substrate transporter"/>
    <property type="match status" value="1"/>
</dbReference>
<dbReference type="GO" id="GO:0016020">
    <property type="term" value="C:membrane"/>
    <property type="evidence" value="ECO:0007669"/>
    <property type="project" value="UniProtKB-SubCell"/>
</dbReference>
<dbReference type="CDD" id="cd17352">
    <property type="entry name" value="MFS_MCT_SLC16"/>
    <property type="match status" value="1"/>
</dbReference>
<dbReference type="InterPro" id="IPR036259">
    <property type="entry name" value="MFS_trans_sf"/>
</dbReference>
<keyword evidence="6 8" id="KW-0472">Membrane</keyword>
<comment type="caution">
    <text evidence="10">The sequence shown here is derived from an EMBL/GenBank/DDBJ whole genome shotgun (WGS) entry which is preliminary data.</text>
</comment>
<feature type="transmembrane region" description="Helical" evidence="8">
    <location>
        <begin position="228"/>
        <end position="248"/>
    </location>
</feature>
<evidence type="ECO:0000256" key="2">
    <source>
        <dbReference type="ARBA" id="ARBA00006727"/>
    </source>
</evidence>
<evidence type="ECO:0000256" key="7">
    <source>
        <dbReference type="SAM" id="MobiDB-lite"/>
    </source>
</evidence>
<dbReference type="PANTHER" id="PTHR11360">
    <property type="entry name" value="MONOCARBOXYLATE TRANSPORTER"/>
    <property type="match status" value="1"/>
</dbReference>
<dbReference type="GO" id="GO:0022857">
    <property type="term" value="F:transmembrane transporter activity"/>
    <property type="evidence" value="ECO:0007669"/>
    <property type="project" value="InterPro"/>
</dbReference>
<feature type="region of interest" description="Disordered" evidence="7">
    <location>
        <begin position="1"/>
        <end position="42"/>
    </location>
</feature>
<accession>A0A9P7PZS0</accession>
<keyword evidence="5 8" id="KW-1133">Transmembrane helix</keyword>
<feature type="transmembrane region" description="Helical" evidence="8">
    <location>
        <begin position="300"/>
        <end position="319"/>
    </location>
</feature>
<feature type="transmembrane region" description="Helical" evidence="8">
    <location>
        <begin position="365"/>
        <end position="388"/>
    </location>
</feature>
<evidence type="ECO:0000256" key="8">
    <source>
        <dbReference type="SAM" id="Phobius"/>
    </source>
</evidence>
<comment type="subcellular location">
    <subcellularLocation>
        <location evidence="1">Membrane</location>
        <topology evidence="1">Multi-pass membrane protein</topology>
    </subcellularLocation>
</comment>
<dbReference type="PANTHER" id="PTHR11360:SF224">
    <property type="entry name" value="MAJOR FACILITATOR SUPERFAMILY (MFS) PROFILE DOMAIN-CONTAINING PROTEIN-RELATED"/>
    <property type="match status" value="1"/>
</dbReference>
<evidence type="ECO:0000313" key="11">
    <source>
        <dbReference type="Proteomes" id="UP000732380"/>
    </source>
</evidence>
<feature type="compositionally biased region" description="Low complexity" evidence="7">
    <location>
        <begin position="71"/>
        <end position="81"/>
    </location>
</feature>
<evidence type="ECO:0000256" key="5">
    <source>
        <dbReference type="ARBA" id="ARBA00022989"/>
    </source>
</evidence>
<feature type="transmembrane region" description="Helical" evidence="8">
    <location>
        <begin position="101"/>
        <end position="119"/>
    </location>
</feature>
<feature type="region of interest" description="Disordered" evidence="7">
    <location>
        <begin position="54"/>
        <end position="93"/>
    </location>
</feature>
<feature type="transmembrane region" description="Helical" evidence="8">
    <location>
        <begin position="433"/>
        <end position="453"/>
    </location>
</feature>
<dbReference type="PROSITE" id="PS50850">
    <property type="entry name" value="MFS"/>
    <property type="match status" value="1"/>
</dbReference>
<evidence type="ECO:0000256" key="6">
    <source>
        <dbReference type="ARBA" id="ARBA00023136"/>
    </source>
</evidence>
<reference evidence="10 11" key="1">
    <citation type="journal article" date="2020" name="bioRxiv">
        <title>Whole genome comparisons of ergot fungi reveals the divergence and evolution of species within the genus Claviceps are the result of varying mechanisms driving genome evolution and host range expansion.</title>
        <authorList>
            <person name="Wyka S.A."/>
            <person name="Mondo S.J."/>
            <person name="Liu M."/>
            <person name="Dettman J."/>
            <person name="Nalam V."/>
            <person name="Broders K.D."/>
        </authorList>
    </citation>
    <scope>NUCLEOTIDE SEQUENCE [LARGE SCALE GENOMIC DNA]</scope>
    <source>
        <strain evidence="10 11">LM576</strain>
    </source>
</reference>
<keyword evidence="11" id="KW-1185">Reference proteome</keyword>
<evidence type="ECO:0000313" key="10">
    <source>
        <dbReference type="EMBL" id="KAG6114136.1"/>
    </source>
</evidence>
<feature type="transmembrane region" description="Helical" evidence="8">
    <location>
        <begin position="171"/>
        <end position="190"/>
    </location>
</feature>
<evidence type="ECO:0000256" key="4">
    <source>
        <dbReference type="ARBA" id="ARBA00022692"/>
    </source>
</evidence>
<protein>
    <recommendedName>
        <fullName evidence="9">Major facilitator superfamily (MFS) profile domain-containing protein</fullName>
    </recommendedName>
</protein>
<feature type="transmembrane region" description="Helical" evidence="8">
    <location>
        <begin position="260"/>
        <end position="280"/>
    </location>
</feature>
<dbReference type="Proteomes" id="UP000732380">
    <property type="component" value="Unassembled WGS sequence"/>
</dbReference>
<feature type="transmembrane region" description="Helical" evidence="8">
    <location>
        <begin position="394"/>
        <end position="421"/>
    </location>
</feature>